<sequence length="62" mass="6104">MGGGGYTIDLSAWQQMAAATAPPQAAGDGGALGGAAADANCNALQYWSGWQQDDMPGLDGAC</sequence>
<organism evidence="1">
    <name type="scientific">Arundo donax</name>
    <name type="common">Giant reed</name>
    <name type="synonym">Donax arundinaceus</name>
    <dbReference type="NCBI Taxonomy" id="35708"/>
    <lineage>
        <taxon>Eukaryota</taxon>
        <taxon>Viridiplantae</taxon>
        <taxon>Streptophyta</taxon>
        <taxon>Embryophyta</taxon>
        <taxon>Tracheophyta</taxon>
        <taxon>Spermatophyta</taxon>
        <taxon>Magnoliopsida</taxon>
        <taxon>Liliopsida</taxon>
        <taxon>Poales</taxon>
        <taxon>Poaceae</taxon>
        <taxon>PACMAD clade</taxon>
        <taxon>Arundinoideae</taxon>
        <taxon>Arundineae</taxon>
        <taxon>Arundo</taxon>
    </lineage>
</organism>
<reference evidence="1" key="2">
    <citation type="journal article" date="2015" name="Data Brief">
        <title>Shoot transcriptome of the giant reed, Arundo donax.</title>
        <authorList>
            <person name="Barrero R.A."/>
            <person name="Guerrero F.D."/>
            <person name="Moolhuijzen P."/>
            <person name="Goolsby J.A."/>
            <person name="Tidwell J."/>
            <person name="Bellgard S.E."/>
            <person name="Bellgard M.I."/>
        </authorList>
    </citation>
    <scope>NUCLEOTIDE SEQUENCE</scope>
    <source>
        <tissue evidence="1">Shoot tissue taken approximately 20 cm above the soil surface</tissue>
    </source>
</reference>
<dbReference type="AlphaFoldDB" id="A0A0A8ZND4"/>
<dbReference type="EMBL" id="GBRH01256971">
    <property type="protein sequence ID" value="JAD40924.1"/>
    <property type="molecule type" value="Transcribed_RNA"/>
</dbReference>
<protein>
    <submittedName>
        <fullName evidence="1">Uncharacterized protein</fullName>
    </submittedName>
</protein>
<reference evidence="1" key="1">
    <citation type="submission" date="2014-09" db="EMBL/GenBank/DDBJ databases">
        <authorList>
            <person name="Magalhaes I.L.F."/>
            <person name="Oliveira U."/>
            <person name="Santos F.R."/>
            <person name="Vidigal T.H.D.A."/>
            <person name="Brescovit A.D."/>
            <person name="Santos A.J."/>
        </authorList>
    </citation>
    <scope>NUCLEOTIDE SEQUENCE</scope>
    <source>
        <tissue evidence="1">Shoot tissue taken approximately 20 cm above the soil surface</tissue>
    </source>
</reference>
<evidence type="ECO:0000313" key="1">
    <source>
        <dbReference type="EMBL" id="JAD40924.1"/>
    </source>
</evidence>
<name>A0A0A8ZND4_ARUDO</name>
<proteinExistence type="predicted"/>
<accession>A0A0A8ZND4</accession>